<dbReference type="GO" id="GO:0006952">
    <property type="term" value="P:defense response"/>
    <property type="evidence" value="ECO:0007669"/>
    <property type="project" value="UniProtKB-KW"/>
</dbReference>
<evidence type="ECO:0000256" key="3">
    <source>
        <dbReference type="ARBA" id="ARBA00022737"/>
    </source>
</evidence>
<evidence type="ECO:0000256" key="1">
    <source>
        <dbReference type="ARBA" id="ARBA00008894"/>
    </source>
</evidence>
<dbReference type="Gene3D" id="1.10.8.430">
    <property type="entry name" value="Helical domain of apoptotic protease-activating factors"/>
    <property type="match status" value="1"/>
</dbReference>
<dbReference type="InterPro" id="IPR027417">
    <property type="entry name" value="P-loop_NTPase"/>
</dbReference>
<evidence type="ECO:0000256" key="6">
    <source>
        <dbReference type="SAM" id="Coils"/>
    </source>
</evidence>
<sequence>MESLIGPVVEVFTSLAITPSIRQIGYCIHHKKNMEKFKIKMEDLNNMKTDIQTRVIAAEKNLESIRKVIKAWLRRVDKEINQDETTIGLMKLFNGEDAEIFNHNQCWCSGHSRRKIGRAAEKKIETIDEFLNEAKSFSHDVSHHSPPDVKPFTPKGTEDIADLASRESTMNQVMTALKDEGTYSVGIYGMGGKQKLFNVVIMTTVTHNPDLKRIQDEIAQKLGLLQLRQLDDTSTRAALLSERLKQEKRILVIFDDVWTNDLDILADVGIPYGKNHHKVCKVVITTRSLKVCNSLLSPKNIEVGVLTEEDSWLLFKKSAGNMDDSPALQTVAEEIVKECGGLPLALVTLGRALRNKDKLVWDDTVLQLRSSNFTYINGMNSKVFSSIRLSYDHLGNEIIKRCFLFCSLFHEDCQINIDKLMIHTIKQVRGRLQTVLDKLIASCLLLLDAKKHDGTIYTVKMHDIVRDVAIKIASDEDNGFFVLADVGLKDWPERRLLSAAKCLRLSLMENKISCLPDNPELPHLLSLSLEKNRSLQKIPDKFFQSMIALVALDLSHTGISSLPSSLSFLVNLLSLHLDCCNFYNNHTSLSVIGKLKKLEILSFVNCYILRLPEEIGGLSNLKSLNLSDNHELTIPPNVISRLSHLEELYMKGSSCQWEVGQTRNGSNASLDEIASLTCLNTLHLDARNNKMVSLSISMGCSWPSNRDYVPYYCNISLHFDCYLSTSKLFYNSIKVLLARLDNLMLVSCTGLSSMGQLVTDVGFPHMASLFVGECHQMEYLVSMEKIPVITFTTLEKLYLRSLSNLKSILHGSTPSGFFNKLNLLQLQKCKELDSIFHSDVFVKLKNLRVLRVEECRKLKEVFYLEVVDRRSVDEDAHVVTYPRLEEMYLIELPELMTIWKGVCPAESLQMLKVLEVEACYELKHLFSPAMLLSLQKLEKLKISRCSGMVTIVESLRHDEQDLAFLEIDQIPPHYLRNTCQPPTEIVFPNLRELIVDRCHSMEHLLPIRLLLVHGGLPKLNFFCVSYCNQMEVIFYEDGYKKTGGISNADVPLSHLTQLHLVRLPKLLTFQQPLEQSRILVWPTLEVLKVDRCKNLKRLPLSNQNNIPPKLKVILGDSRGWFDEELQWDEDNDKSLKARLQPLFKVY</sequence>
<dbReference type="InterPro" id="IPR002182">
    <property type="entry name" value="NB-ARC"/>
</dbReference>
<dbReference type="PANTHER" id="PTHR33463:SF218">
    <property type="entry name" value="DISEASE RESISTANCE PROTEIN RPS2-LIKE"/>
    <property type="match status" value="1"/>
</dbReference>
<feature type="domain" description="Disease resistance protein At4g27190-like leucine-rich repeats" evidence="8">
    <location>
        <begin position="794"/>
        <end position="945"/>
    </location>
</feature>
<dbReference type="SUPFAM" id="SSF52540">
    <property type="entry name" value="P-loop containing nucleoside triphosphate hydrolases"/>
    <property type="match status" value="1"/>
</dbReference>
<comment type="similarity">
    <text evidence="1">Belongs to the disease resistance NB-LRR family.</text>
</comment>
<evidence type="ECO:0008006" key="11">
    <source>
        <dbReference type="Google" id="ProtNLM"/>
    </source>
</evidence>
<reference evidence="9" key="1">
    <citation type="submission" date="2022-04" db="EMBL/GenBank/DDBJ databases">
        <title>A functionally conserved STORR gene fusion in Papaver species that diverged 16.8 million years ago.</title>
        <authorList>
            <person name="Catania T."/>
        </authorList>
    </citation>
    <scope>NUCLEOTIDE SEQUENCE</scope>
    <source>
        <strain evidence="9">S-188037</strain>
    </source>
</reference>
<proteinExistence type="inferred from homology"/>
<keyword evidence="5" id="KW-0067">ATP-binding</keyword>
<dbReference type="GO" id="GO:0043531">
    <property type="term" value="F:ADP binding"/>
    <property type="evidence" value="ECO:0007669"/>
    <property type="project" value="InterPro"/>
</dbReference>
<keyword evidence="2" id="KW-0433">Leucine-rich repeat</keyword>
<evidence type="ECO:0000256" key="4">
    <source>
        <dbReference type="ARBA" id="ARBA00022821"/>
    </source>
</evidence>
<dbReference type="Gene3D" id="1.10.10.10">
    <property type="entry name" value="Winged helix-like DNA-binding domain superfamily/Winged helix DNA-binding domain"/>
    <property type="match status" value="1"/>
</dbReference>
<dbReference type="InterPro" id="IPR003591">
    <property type="entry name" value="Leu-rich_rpt_typical-subtyp"/>
</dbReference>
<dbReference type="InterPro" id="IPR057135">
    <property type="entry name" value="At4g27190-like_LRR"/>
</dbReference>
<evidence type="ECO:0000313" key="9">
    <source>
        <dbReference type="EMBL" id="KAI3869769.1"/>
    </source>
</evidence>
<name>A0AAD4X9A6_9MAGN</name>
<keyword evidence="6" id="KW-0175">Coiled coil</keyword>
<dbReference type="SMART" id="SM00369">
    <property type="entry name" value="LRR_TYP"/>
    <property type="match status" value="3"/>
</dbReference>
<dbReference type="Pfam" id="PF00931">
    <property type="entry name" value="NB-ARC"/>
    <property type="match status" value="1"/>
</dbReference>
<dbReference type="GO" id="GO:0005524">
    <property type="term" value="F:ATP binding"/>
    <property type="evidence" value="ECO:0007669"/>
    <property type="project" value="UniProtKB-KW"/>
</dbReference>
<evidence type="ECO:0000256" key="2">
    <source>
        <dbReference type="ARBA" id="ARBA00022614"/>
    </source>
</evidence>
<accession>A0AAD4X9A6</accession>
<keyword evidence="10" id="KW-1185">Reference proteome</keyword>
<keyword evidence="5" id="KW-0547">Nucleotide-binding</keyword>
<gene>
    <name evidence="9" type="ORF">MKW98_030950</name>
</gene>
<feature type="coiled-coil region" evidence="6">
    <location>
        <begin position="34"/>
        <end position="61"/>
    </location>
</feature>
<dbReference type="AlphaFoldDB" id="A0AAD4X9A6"/>
<protein>
    <recommendedName>
        <fullName evidence="11">NB-ARC domain-containing protein</fullName>
    </recommendedName>
</protein>
<dbReference type="Gene3D" id="3.40.50.300">
    <property type="entry name" value="P-loop containing nucleotide triphosphate hydrolases"/>
    <property type="match status" value="1"/>
</dbReference>
<dbReference type="SUPFAM" id="SSF52047">
    <property type="entry name" value="RNI-like"/>
    <property type="match status" value="1"/>
</dbReference>
<dbReference type="PRINTS" id="PR00364">
    <property type="entry name" value="DISEASERSIST"/>
</dbReference>
<dbReference type="Gene3D" id="3.80.10.10">
    <property type="entry name" value="Ribonuclease Inhibitor"/>
    <property type="match status" value="2"/>
</dbReference>
<dbReference type="Pfam" id="PF13855">
    <property type="entry name" value="LRR_8"/>
    <property type="match status" value="1"/>
</dbReference>
<dbReference type="InterPro" id="IPR036388">
    <property type="entry name" value="WH-like_DNA-bd_sf"/>
</dbReference>
<dbReference type="InterPro" id="IPR032675">
    <property type="entry name" value="LRR_dom_sf"/>
</dbReference>
<keyword evidence="4" id="KW-0611">Plant defense</keyword>
<dbReference type="Proteomes" id="UP001202328">
    <property type="component" value="Unassembled WGS sequence"/>
</dbReference>
<dbReference type="Pfam" id="PF23247">
    <property type="entry name" value="LRR_RPS2"/>
    <property type="match status" value="2"/>
</dbReference>
<organism evidence="9 10">
    <name type="scientific">Papaver atlanticum</name>
    <dbReference type="NCBI Taxonomy" id="357466"/>
    <lineage>
        <taxon>Eukaryota</taxon>
        <taxon>Viridiplantae</taxon>
        <taxon>Streptophyta</taxon>
        <taxon>Embryophyta</taxon>
        <taxon>Tracheophyta</taxon>
        <taxon>Spermatophyta</taxon>
        <taxon>Magnoliopsida</taxon>
        <taxon>Ranunculales</taxon>
        <taxon>Papaveraceae</taxon>
        <taxon>Papaveroideae</taxon>
        <taxon>Papaver</taxon>
    </lineage>
</organism>
<dbReference type="EMBL" id="JAJJMB010013238">
    <property type="protein sequence ID" value="KAI3869769.1"/>
    <property type="molecule type" value="Genomic_DNA"/>
</dbReference>
<dbReference type="SUPFAM" id="SSF52058">
    <property type="entry name" value="L domain-like"/>
    <property type="match status" value="1"/>
</dbReference>
<feature type="domain" description="NB-ARC" evidence="7">
    <location>
        <begin position="194"/>
        <end position="324"/>
    </location>
</feature>
<comment type="caution">
    <text evidence="9">The sequence shown here is derived from an EMBL/GenBank/DDBJ whole genome shotgun (WGS) entry which is preliminary data.</text>
</comment>
<dbReference type="InterPro" id="IPR050905">
    <property type="entry name" value="Plant_NBS-LRR"/>
</dbReference>
<dbReference type="PANTHER" id="PTHR33463">
    <property type="entry name" value="NB-ARC DOMAIN-CONTAINING PROTEIN-RELATED"/>
    <property type="match status" value="1"/>
</dbReference>
<evidence type="ECO:0000259" key="8">
    <source>
        <dbReference type="Pfam" id="PF23247"/>
    </source>
</evidence>
<feature type="domain" description="Disease resistance protein At4g27190-like leucine-rich repeats" evidence="8">
    <location>
        <begin position="980"/>
        <end position="1098"/>
    </location>
</feature>
<evidence type="ECO:0000259" key="7">
    <source>
        <dbReference type="Pfam" id="PF00931"/>
    </source>
</evidence>
<dbReference type="InterPro" id="IPR001611">
    <property type="entry name" value="Leu-rich_rpt"/>
</dbReference>
<evidence type="ECO:0000256" key="5">
    <source>
        <dbReference type="ARBA" id="ARBA00022840"/>
    </source>
</evidence>
<evidence type="ECO:0000313" key="10">
    <source>
        <dbReference type="Proteomes" id="UP001202328"/>
    </source>
</evidence>
<dbReference type="InterPro" id="IPR042197">
    <property type="entry name" value="Apaf_helical"/>
</dbReference>
<keyword evidence="3" id="KW-0677">Repeat</keyword>